<dbReference type="GO" id="GO:0005886">
    <property type="term" value="C:plasma membrane"/>
    <property type="evidence" value="ECO:0007669"/>
    <property type="project" value="TreeGrafter"/>
</dbReference>
<evidence type="ECO:0000256" key="11">
    <source>
        <dbReference type="SAM" id="MobiDB-lite"/>
    </source>
</evidence>
<keyword evidence="8 9" id="KW-0472">Membrane</keyword>
<dbReference type="GO" id="GO:0046961">
    <property type="term" value="F:proton-transporting ATPase activity, rotational mechanism"/>
    <property type="evidence" value="ECO:0007669"/>
    <property type="project" value="InterPro"/>
</dbReference>
<dbReference type="Proteomes" id="UP000252519">
    <property type="component" value="Unassembled WGS sequence"/>
</dbReference>
<evidence type="ECO:0000256" key="8">
    <source>
        <dbReference type="ARBA" id="ARBA00023136"/>
    </source>
</evidence>
<feature type="transmembrane region" description="Helical" evidence="9">
    <location>
        <begin position="614"/>
        <end position="634"/>
    </location>
</feature>
<comment type="function">
    <text evidence="9">Essential component of the vacuolar proton pump (V-ATPase), a multimeric enzyme that catalyzes the translocation of protons across the membranes. Required for assembly and activity of the V-ATPase.</text>
</comment>
<keyword evidence="7 9" id="KW-0406">Ion transport</keyword>
<evidence type="ECO:0000256" key="1">
    <source>
        <dbReference type="ARBA" id="ARBA00004141"/>
    </source>
</evidence>
<evidence type="ECO:0000256" key="10">
    <source>
        <dbReference type="SAM" id="Coils"/>
    </source>
</evidence>
<keyword evidence="5 9" id="KW-0375">Hydrogen ion transport</keyword>
<protein>
    <recommendedName>
        <fullName evidence="9">V-type proton ATPase subunit a</fullName>
    </recommendedName>
</protein>
<keyword evidence="4 9" id="KW-0812">Transmembrane</keyword>
<keyword evidence="10" id="KW-0175">Coiled coil</keyword>
<comment type="caution">
    <text evidence="12">The sequence shown here is derived from an EMBL/GenBank/DDBJ whole genome shotgun (WGS) entry which is preliminary data.</text>
</comment>
<comment type="similarity">
    <text evidence="2 9">Belongs to the V-ATPase 116 kDa subunit family.</text>
</comment>
<dbReference type="PANTHER" id="PTHR11629">
    <property type="entry name" value="VACUOLAR PROTON ATPASES"/>
    <property type="match status" value="1"/>
</dbReference>
<evidence type="ECO:0000256" key="9">
    <source>
        <dbReference type="RuleBase" id="RU361189"/>
    </source>
</evidence>
<comment type="subcellular location">
    <subcellularLocation>
        <location evidence="1">Membrane</location>
        <topology evidence="1">Multi-pass membrane protein</topology>
    </subcellularLocation>
</comment>
<keyword evidence="3 9" id="KW-0813">Transport</keyword>
<dbReference type="Pfam" id="PF01496">
    <property type="entry name" value="V_ATPase_I"/>
    <property type="match status" value="1"/>
</dbReference>
<evidence type="ECO:0000256" key="2">
    <source>
        <dbReference type="ARBA" id="ARBA00009904"/>
    </source>
</evidence>
<feature type="transmembrane region" description="Helical" evidence="9">
    <location>
        <begin position="830"/>
        <end position="854"/>
    </location>
</feature>
<proteinExistence type="inferred from homology"/>
<evidence type="ECO:0000256" key="5">
    <source>
        <dbReference type="ARBA" id="ARBA00022781"/>
    </source>
</evidence>
<dbReference type="STRING" id="29170.A0A368GWL9"/>
<keyword evidence="13" id="KW-1185">Reference proteome</keyword>
<feature type="transmembrane region" description="Helical" evidence="9">
    <location>
        <begin position="437"/>
        <end position="461"/>
    </location>
</feature>
<dbReference type="GO" id="GO:0051117">
    <property type="term" value="F:ATPase binding"/>
    <property type="evidence" value="ECO:0007669"/>
    <property type="project" value="TreeGrafter"/>
</dbReference>
<keyword evidence="6 9" id="KW-1133">Transmembrane helix</keyword>
<evidence type="ECO:0000256" key="6">
    <source>
        <dbReference type="ARBA" id="ARBA00022989"/>
    </source>
</evidence>
<evidence type="ECO:0000256" key="7">
    <source>
        <dbReference type="ARBA" id="ARBA00023065"/>
    </source>
</evidence>
<name>A0A368GWL9_ANCCA</name>
<gene>
    <name evidence="12" type="ORF">ANCCAN_06203</name>
</gene>
<sequence length="902" mass="103085">MSEPEPDQPGIYRSEQMTLAQLFLQSEAAYQCVAELGELGLVQFRDLNPDTSAFQRKYVNEVRRCDEMERKLRYLEREIKKDQIPMLDTGENPDAPQPREMIDLEATFEKLENELREVNRNEETLKKNFSELTELKHILRKTQTFFEELAVSSVSLCGYKAQVKHEELMATSEEDAHSHTGMQSDNAPLKIQLRFVAGVIRRERLPAFERLLWRACRGNVFLRTSEIDDVLNDTVTGEPVNKTVFIIFFQGDQLKTKVKKICEGFRATLYPCPDTPQERREMSIGVMTRIEDLKTVLGQTQDHRHRVLVAASKNVRMWLTKVRKIKSIYHTLNLFNIDVTHLGKLGSYIYPRKCLIAECWCPISELDRIKMALKRGTEESGSQVPSILNRMETTEAPPTYHKTNKFTRGFQNIVDAYGIATYREINPAPYTMISFPFLFAVMFGDLGHGTIMLLAALFFILKEKQLEAARIKDEIFQTFFGGRYVIFLMGAFSIYTGLLYNDVFSKSLNIFGSGWTNCYDLQQIDRLGYGPEKNLMLIPENAYDDAAGPYPIGVDPVWNLAESNKLNFLNSLKMKLSVILGITQMTFGVLLSYQNYKYFKSDLDIKFMFIPQMVFLACIFIYLCLEIVVKWIWFTAGAQDSIFGYKYPGSNCAPSLLIGLINMFMMKTMGTGFVEEDGSQKFQCYLNNWYPGQGFFQTLFVLTAILCVPVMLFAKPYMLWKADKQRRESGHRQLSVRADMNGDDAEVVHAEPKPTGSSGSGSGSHGHGSGPFELGEVMVYQAIHTIEFVLGSVSHTASYLRLWALSLAHAQLSDVLWTMVFRHSFTLDGYYGAVATYILFFIFGALSFFILVLMEGLSAFLHALRLHWVEFQSKFYGGLGHVFVPFSFEKILEEEREAEESM</sequence>
<dbReference type="GO" id="GO:0000220">
    <property type="term" value="C:vacuolar proton-transporting V-type ATPase, V0 domain"/>
    <property type="evidence" value="ECO:0007669"/>
    <property type="project" value="InterPro"/>
</dbReference>
<evidence type="ECO:0000313" key="12">
    <source>
        <dbReference type="EMBL" id="RCN47739.1"/>
    </source>
</evidence>
<feature type="coiled-coil region" evidence="10">
    <location>
        <begin position="58"/>
        <end position="135"/>
    </location>
</feature>
<evidence type="ECO:0000256" key="4">
    <source>
        <dbReference type="ARBA" id="ARBA00022692"/>
    </source>
</evidence>
<evidence type="ECO:0000256" key="3">
    <source>
        <dbReference type="ARBA" id="ARBA00022448"/>
    </source>
</evidence>
<dbReference type="InterPro" id="IPR002490">
    <property type="entry name" value="V-ATPase_116kDa_su"/>
</dbReference>
<dbReference type="EMBL" id="JOJR01000057">
    <property type="protein sequence ID" value="RCN47739.1"/>
    <property type="molecule type" value="Genomic_DNA"/>
</dbReference>
<feature type="compositionally biased region" description="Gly residues" evidence="11">
    <location>
        <begin position="758"/>
        <end position="767"/>
    </location>
</feature>
<feature type="transmembrane region" description="Helical" evidence="9">
    <location>
        <begin position="482"/>
        <end position="500"/>
    </location>
</feature>
<dbReference type="InterPro" id="IPR026028">
    <property type="entry name" value="V-type_ATPase_116kDa_su_euka"/>
</dbReference>
<dbReference type="PANTHER" id="PTHR11629:SF63">
    <property type="entry name" value="V-TYPE PROTON ATPASE SUBUNIT A"/>
    <property type="match status" value="1"/>
</dbReference>
<reference evidence="12 13" key="1">
    <citation type="submission" date="2014-10" db="EMBL/GenBank/DDBJ databases">
        <title>Draft genome of the hookworm Ancylostoma caninum.</title>
        <authorList>
            <person name="Mitreva M."/>
        </authorList>
    </citation>
    <scope>NUCLEOTIDE SEQUENCE [LARGE SCALE GENOMIC DNA]</scope>
    <source>
        <strain evidence="12 13">Baltimore</strain>
    </source>
</reference>
<evidence type="ECO:0000313" key="13">
    <source>
        <dbReference type="Proteomes" id="UP000252519"/>
    </source>
</evidence>
<dbReference type="PIRSF" id="PIRSF001293">
    <property type="entry name" value="ATP6V0A1"/>
    <property type="match status" value="1"/>
</dbReference>
<feature type="region of interest" description="Disordered" evidence="11">
    <location>
        <begin position="747"/>
        <end position="767"/>
    </location>
</feature>
<organism evidence="12 13">
    <name type="scientific">Ancylostoma caninum</name>
    <name type="common">Dog hookworm</name>
    <dbReference type="NCBI Taxonomy" id="29170"/>
    <lineage>
        <taxon>Eukaryota</taxon>
        <taxon>Metazoa</taxon>
        <taxon>Ecdysozoa</taxon>
        <taxon>Nematoda</taxon>
        <taxon>Chromadorea</taxon>
        <taxon>Rhabditida</taxon>
        <taxon>Rhabditina</taxon>
        <taxon>Rhabditomorpha</taxon>
        <taxon>Strongyloidea</taxon>
        <taxon>Ancylostomatidae</taxon>
        <taxon>Ancylostomatinae</taxon>
        <taxon>Ancylostoma</taxon>
    </lineage>
</organism>
<dbReference type="GO" id="GO:0007035">
    <property type="term" value="P:vacuolar acidification"/>
    <property type="evidence" value="ECO:0007669"/>
    <property type="project" value="TreeGrafter"/>
</dbReference>
<dbReference type="AlphaFoldDB" id="A0A368GWL9"/>
<feature type="transmembrane region" description="Helical" evidence="9">
    <location>
        <begin position="695"/>
        <end position="714"/>
    </location>
</feature>
<feature type="transmembrane region" description="Helical" evidence="9">
    <location>
        <begin position="574"/>
        <end position="593"/>
    </location>
</feature>
<accession>A0A368GWL9</accession>
<dbReference type="OrthoDB" id="10264220at2759"/>